<dbReference type="InterPro" id="IPR033126">
    <property type="entry name" value="Glyco_hydro_9_Asp/Glu_AS"/>
</dbReference>
<dbReference type="SUPFAM" id="SSF48208">
    <property type="entry name" value="Six-hairpin glycosidases"/>
    <property type="match status" value="1"/>
</dbReference>
<dbReference type="InterPro" id="IPR008928">
    <property type="entry name" value="6-hairpin_glycosidase_sf"/>
</dbReference>
<evidence type="ECO:0000256" key="2">
    <source>
        <dbReference type="ARBA" id="ARBA00007072"/>
    </source>
</evidence>
<feature type="region of interest" description="Disordered" evidence="11">
    <location>
        <begin position="272"/>
        <end position="324"/>
    </location>
</feature>
<evidence type="ECO:0000256" key="11">
    <source>
        <dbReference type="SAM" id="MobiDB-lite"/>
    </source>
</evidence>
<dbReference type="EC" id="3.2.1.4" evidence="10"/>
<feature type="compositionally biased region" description="Low complexity" evidence="11">
    <location>
        <begin position="272"/>
        <end position="323"/>
    </location>
</feature>
<evidence type="ECO:0000313" key="14">
    <source>
        <dbReference type="RefSeq" id="XP_022329668.1"/>
    </source>
</evidence>
<dbReference type="GO" id="GO:0008810">
    <property type="term" value="F:cellulase activity"/>
    <property type="evidence" value="ECO:0007669"/>
    <property type="project" value="UniProtKB-EC"/>
</dbReference>
<evidence type="ECO:0000256" key="5">
    <source>
        <dbReference type="ARBA" id="ARBA00023277"/>
    </source>
</evidence>
<keyword evidence="4 10" id="KW-0136">Cellulose degradation</keyword>
<evidence type="ECO:0000313" key="13">
    <source>
        <dbReference type="Proteomes" id="UP000694844"/>
    </source>
</evidence>
<keyword evidence="13" id="KW-1185">Reference proteome</keyword>
<evidence type="ECO:0000256" key="6">
    <source>
        <dbReference type="ARBA" id="ARBA00023295"/>
    </source>
</evidence>
<feature type="active site" evidence="9">
    <location>
        <position position="728"/>
    </location>
</feature>
<name>A0A8B8DPN0_CRAVI</name>
<evidence type="ECO:0000256" key="10">
    <source>
        <dbReference type="RuleBase" id="RU361166"/>
    </source>
</evidence>
<dbReference type="InterPro" id="IPR018221">
    <property type="entry name" value="Glyco_hydro_9_His_AS"/>
</dbReference>
<proteinExistence type="inferred from homology"/>
<dbReference type="OrthoDB" id="10257085at2759"/>
<dbReference type="KEGG" id="cvn:111128373"/>
<evidence type="ECO:0000256" key="9">
    <source>
        <dbReference type="PROSITE-ProRule" id="PRU10060"/>
    </source>
</evidence>
<keyword evidence="3 8" id="KW-0378">Hydrolase</keyword>
<dbReference type="Gene3D" id="1.50.10.10">
    <property type="match status" value="1"/>
</dbReference>
<evidence type="ECO:0000259" key="12">
    <source>
        <dbReference type="Pfam" id="PF00759"/>
    </source>
</evidence>
<dbReference type="RefSeq" id="XP_022329668.1">
    <property type="nucleotide sequence ID" value="XM_022473960.1"/>
</dbReference>
<gene>
    <name evidence="14" type="primary">LOC111128373</name>
</gene>
<evidence type="ECO:0000256" key="4">
    <source>
        <dbReference type="ARBA" id="ARBA00023001"/>
    </source>
</evidence>
<feature type="signal peptide" evidence="10">
    <location>
        <begin position="1"/>
        <end position="19"/>
    </location>
</feature>
<evidence type="ECO:0000256" key="3">
    <source>
        <dbReference type="ARBA" id="ARBA00022801"/>
    </source>
</evidence>
<dbReference type="AlphaFoldDB" id="A0A8B8DPN0"/>
<evidence type="ECO:0000256" key="8">
    <source>
        <dbReference type="PROSITE-ProRule" id="PRU10059"/>
    </source>
</evidence>
<feature type="chain" id="PRO_5034275335" description="Endoglucanase" evidence="10">
    <location>
        <begin position="20"/>
        <end position="770"/>
    </location>
</feature>
<comment type="catalytic activity">
    <reaction evidence="1 10">
        <text>Endohydrolysis of (1-&gt;4)-beta-D-glucosidic linkages in cellulose, lichenin and cereal beta-D-glucans.</text>
        <dbReference type="EC" id="3.2.1.4"/>
    </reaction>
</comment>
<feature type="region of interest" description="Disordered" evidence="11">
    <location>
        <begin position="123"/>
        <end position="164"/>
    </location>
</feature>
<evidence type="ECO:0000256" key="7">
    <source>
        <dbReference type="ARBA" id="ARBA00023326"/>
    </source>
</evidence>
<feature type="active site" evidence="9">
    <location>
        <position position="737"/>
    </location>
</feature>
<dbReference type="GO" id="GO:0030245">
    <property type="term" value="P:cellulose catabolic process"/>
    <property type="evidence" value="ECO:0007669"/>
    <property type="project" value="UniProtKB-KW"/>
</dbReference>
<dbReference type="Proteomes" id="UP000694844">
    <property type="component" value="Chromosome 4"/>
</dbReference>
<organism evidence="13 14">
    <name type="scientific">Crassostrea virginica</name>
    <name type="common">Eastern oyster</name>
    <dbReference type="NCBI Taxonomy" id="6565"/>
    <lineage>
        <taxon>Eukaryota</taxon>
        <taxon>Metazoa</taxon>
        <taxon>Spiralia</taxon>
        <taxon>Lophotrochozoa</taxon>
        <taxon>Mollusca</taxon>
        <taxon>Bivalvia</taxon>
        <taxon>Autobranchia</taxon>
        <taxon>Pteriomorphia</taxon>
        <taxon>Ostreida</taxon>
        <taxon>Ostreoidea</taxon>
        <taxon>Ostreidae</taxon>
        <taxon>Crassostrea</taxon>
    </lineage>
</organism>
<feature type="active site" evidence="8">
    <location>
        <position position="684"/>
    </location>
</feature>
<dbReference type="PANTHER" id="PTHR22298">
    <property type="entry name" value="ENDO-1,4-BETA-GLUCANASE"/>
    <property type="match status" value="1"/>
</dbReference>
<dbReference type="Pfam" id="PF00759">
    <property type="entry name" value="Glyco_hydro_9"/>
    <property type="match status" value="1"/>
</dbReference>
<accession>A0A8B8DPN0</accession>
<keyword evidence="10" id="KW-0732">Signal</keyword>
<sequence length="770" mass="83933">MYRGYMMLMLALTASHASSLSVSVQRHTDWWQGSVHYFNGYCDLPIDKTYNVGQVSVSLVLDTPSDSIQVWKLDVSSVNSDGTQYNMHNKYYMHQGVERVDFIIKYTGSNIPTGLCVTNLPSAGTTTTTTPSTTTTTTTTTPSTTTTTTAPPTTAPASTTTSSTGNDVYQVPVVKVEEPWGGGSSWTFKAKCTFEISQTWPPETLPVDLLFNQETSNIQIWKMNVLGDLNGMLYELTNRYWVSPGTFEFSFIVSYTGTQSNYPAGSCVSDISPGTTQSTSSTTTTTTAAPQTTTTTTTTPSPSTTTTTTTTASGTTSTPSSTGHNYPLVLEKSILFYEAQQSGALPSNHRLDWRGDSALGDSGVNGEDLTGGWYDAGDGVKFNLPMATSVINLALGLYQWKDSYAAANQLDNMYNSIKWPLDYFLKCWRNDSQIYYAQVGNGDIDHAYWGRPEDMTMSRPAYYLDSTKTGSDVTGATAAALAAGSMAFLSKDPSYSSRLLESAESLYVFAKARQGTYNADISDGAKFYSSSEYRDELCVSAALLYKATQKPGYLSDAISVYNSYSPSRWAYDWDDKSVLCDVLLYDITKETKYKTATEGFVSSYMPGGSVTYTPCGLAWRLEWGSLRYSANAAFIALLAADVGIGNAAAYKEWAMSQIHYMLGDNANDFSYVVGYGSSYPLKPHHRGSSCGPLNEVCNWNNFNSPDPNPQILQGALVGGPDQNDYYVDARDNYRTNEVACDYNAGFQSAVAGLLHFHINNSLPAAPTPQC</sequence>
<dbReference type="GeneID" id="111128373"/>
<keyword evidence="6 8" id="KW-0326">Glycosidase</keyword>
<feature type="compositionally biased region" description="Low complexity" evidence="11">
    <location>
        <begin position="125"/>
        <end position="164"/>
    </location>
</feature>
<protein>
    <recommendedName>
        <fullName evidence="10">Endoglucanase</fullName>
        <ecNumber evidence="10">3.2.1.4</ecNumber>
    </recommendedName>
</protein>
<reference evidence="14" key="1">
    <citation type="submission" date="2025-08" db="UniProtKB">
        <authorList>
            <consortium name="RefSeq"/>
        </authorList>
    </citation>
    <scope>IDENTIFICATION</scope>
    <source>
        <tissue evidence="14">Whole sample</tissue>
    </source>
</reference>
<comment type="similarity">
    <text evidence="2 8 10">Belongs to the glycosyl hydrolase 9 (cellulase E) family.</text>
</comment>
<dbReference type="InterPro" id="IPR001701">
    <property type="entry name" value="Glyco_hydro_9"/>
</dbReference>
<keyword evidence="7 8" id="KW-0624">Polysaccharide degradation</keyword>
<keyword evidence="5 8" id="KW-0119">Carbohydrate metabolism</keyword>
<feature type="domain" description="Glycoside hydrolase family 9" evidence="12">
    <location>
        <begin position="326"/>
        <end position="749"/>
    </location>
</feature>
<dbReference type="InterPro" id="IPR012341">
    <property type="entry name" value="6hp_glycosidase-like_sf"/>
</dbReference>
<dbReference type="PROSITE" id="PS00592">
    <property type="entry name" value="GH9_2"/>
    <property type="match status" value="1"/>
</dbReference>
<evidence type="ECO:0000256" key="1">
    <source>
        <dbReference type="ARBA" id="ARBA00000966"/>
    </source>
</evidence>
<dbReference type="PROSITE" id="PS00698">
    <property type="entry name" value="GH9_3"/>
    <property type="match status" value="1"/>
</dbReference>